<dbReference type="Pfam" id="PF08448">
    <property type="entry name" value="PAS_4"/>
    <property type="match status" value="1"/>
</dbReference>
<dbReference type="Gene3D" id="3.30.450.20">
    <property type="entry name" value="PAS domain"/>
    <property type="match status" value="1"/>
</dbReference>
<dbReference type="CDD" id="cd00130">
    <property type="entry name" value="PAS"/>
    <property type="match status" value="1"/>
</dbReference>
<proteinExistence type="predicted"/>
<feature type="domain" description="PAS fold-4" evidence="1">
    <location>
        <begin position="80"/>
        <end position="179"/>
    </location>
</feature>
<dbReference type="RefSeq" id="WP_311728342.1">
    <property type="nucleotide sequence ID" value="NZ_JAVRFD010000022.1"/>
</dbReference>
<dbReference type="SUPFAM" id="SSF55781">
    <property type="entry name" value="GAF domain-like"/>
    <property type="match status" value="1"/>
</dbReference>
<gene>
    <name evidence="2" type="ORF">RND15_34685</name>
</gene>
<protein>
    <submittedName>
        <fullName evidence="2">PAS domain-containing protein</fullName>
    </submittedName>
</protein>
<evidence type="ECO:0000313" key="3">
    <source>
        <dbReference type="Proteomes" id="UP001180754"/>
    </source>
</evidence>
<reference evidence="2" key="1">
    <citation type="submission" date="2024-05" db="EMBL/GenBank/DDBJ databases">
        <title>30 novel species of actinomycetes from the DSMZ collection.</title>
        <authorList>
            <person name="Nouioui I."/>
        </authorList>
    </citation>
    <scope>NUCLEOTIDE SEQUENCE</scope>
    <source>
        <strain evidence="2">DSM 41529</strain>
    </source>
</reference>
<name>A0ABU2XPE6_9ACTN</name>
<dbReference type="InterPro" id="IPR000014">
    <property type="entry name" value="PAS"/>
</dbReference>
<organism evidence="2 3">
    <name type="scientific">Streptomyces lonegramiae</name>
    <dbReference type="NCBI Taxonomy" id="3075524"/>
    <lineage>
        <taxon>Bacteria</taxon>
        <taxon>Bacillati</taxon>
        <taxon>Actinomycetota</taxon>
        <taxon>Actinomycetes</taxon>
        <taxon>Kitasatosporales</taxon>
        <taxon>Streptomycetaceae</taxon>
        <taxon>Streptomyces</taxon>
    </lineage>
</organism>
<dbReference type="Proteomes" id="UP001180754">
    <property type="component" value="Unassembled WGS sequence"/>
</dbReference>
<keyword evidence="3" id="KW-1185">Reference proteome</keyword>
<sequence length="379" mass="39577">MSGAQEYGAELADFRARVAELRTARALPSHERDSVLDAALIELQHVAEVLWPWYERLAAAEPGPGRTDPQEQRLLRALFQRLPTAVALLDRDCVVRRMNASAAQLFRTRAGYAAGRPLTDSLRPDGRAVLRSQAAAVARGEGGRSLVVRLPGPDGGALRATLTALHPPDEPQPAVLAVFQPTGPGEADVQPRTPRPGLDEVTRHTELLDLVDDMATALLAPSPPDGGGPEAVLGRAAAVLHGRFADWVIADVCPGPARPGAVRRVVTLGPPEAAGARADSVAGQDPADCPLVAEAIRDGAAALRVRPQDAGAFGHDASGAPVLVREEVTSLLCVPLRAAPAAPVLGALTLFRTGGRGAFAMVEAGVVDRVSRHIALALG</sequence>
<dbReference type="InterPro" id="IPR035965">
    <property type="entry name" value="PAS-like_dom_sf"/>
</dbReference>
<dbReference type="SUPFAM" id="SSF55785">
    <property type="entry name" value="PYP-like sensor domain (PAS domain)"/>
    <property type="match status" value="1"/>
</dbReference>
<dbReference type="InterPro" id="IPR013656">
    <property type="entry name" value="PAS_4"/>
</dbReference>
<comment type="caution">
    <text evidence="2">The sequence shown here is derived from an EMBL/GenBank/DDBJ whole genome shotgun (WGS) entry which is preliminary data.</text>
</comment>
<evidence type="ECO:0000313" key="2">
    <source>
        <dbReference type="EMBL" id="MDT0547803.1"/>
    </source>
</evidence>
<evidence type="ECO:0000259" key="1">
    <source>
        <dbReference type="Pfam" id="PF08448"/>
    </source>
</evidence>
<accession>A0ABU2XPE6</accession>
<dbReference type="EMBL" id="JAVRFD010000022">
    <property type="protein sequence ID" value="MDT0547803.1"/>
    <property type="molecule type" value="Genomic_DNA"/>
</dbReference>